<protein>
    <submittedName>
        <fullName evidence="2">Uncharacterized protein</fullName>
    </submittedName>
</protein>
<sequence length="127" mass="14624">MTSTLPSPPLSPIDKSITLPCERRHRSNHQRHPPRRHDTFELLQALVNEHQRLEKQDYETMLREVPTIRRRPPTNAPKGILVNPSPPHNELLSRVPPSSSPPPRHAVVRFAPGPPKIYKYHKVPQEV</sequence>
<keyword evidence="3" id="KW-1185">Reference proteome</keyword>
<proteinExistence type="predicted"/>
<evidence type="ECO:0000313" key="2">
    <source>
        <dbReference type="EMBL" id="SAL95009.1"/>
    </source>
</evidence>
<accession>A0A163KNM1</accession>
<gene>
    <name evidence="2" type="primary">ABSGL_00305.1 scaffold 467</name>
</gene>
<evidence type="ECO:0000313" key="3">
    <source>
        <dbReference type="Proteomes" id="UP000078561"/>
    </source>
</evidence>
<feature type="compositionally biased region" description="Pro residues" evidence="1">
    <location>
        <begin position="1"/>
        <end position="11"/>
    </location>
</feature>
<dbReference type="InParanoid" id="A0A163KNM1"/>
<dbReference type="AlphaFoldDB" id="A0A163KNM1"/>
<feature type="compositionally biased region" description="Basic residues" evidence="1">
    <location>
        <begin position="23"/>
        <end position="35"/>
    </location>
</feature>
<reference evidence="2" key="1">
    <citation type="submission" date="2016-04" db="EMBL/GenBank/DDBJ databases">
        <authorList>
            <person name="Evans L.H."/>
            <person name="Alamgir A."/>
            <person name="Owens N."/>
            <person name="Weber N.D."/>
            <person name="Virtaneva K."/>
            <person name="Barbian K."/>
            <person name="Babar A."/>
            <person name="Rosenke K."/>
        </authorList>
    </citation>
    <scope>NUCLEOTIDE SEQUENCE [LARGE SCALE GENOMIC DNA]</scope>
    <source>
        <strain evidence="2">CBS 101.48</strain>
    </source>
</reference>
<dbReference type="EMBL" id="LT550118">
    <property type="protein sequence ID" value="SAL95009.1"/>
    <property type="molecule type" value="Genomic_DNA"/>
</dbReference>
<dbReference type="OMA" id="HNASKDI"/>
<feature type="region of interest" description="Disordered" evidence="1">
    <location>
        <begin position="1"/>
        <end position="37"/>
    </location>
</feature>
<organism evidence="2">
    <name type="scientific">Absidia glauca</name>
    <name type="common">Pin mould</name>
    <dbReference type="NCBI Taxonomy" id="4829"/>
    <lineage>
        <taxon>Eukaryota</taxon>
        <taxon>Fungi</taxon>
        <taxon>Fungi incertae sedis</taxon>
        <taxon>Mucoromycota</taxon>
        <taxon>Mucoromycotina</taxon>
        <taxon>Mucoromycetes</taxon>
        <taxon>Mucorales</taxon>
        <taxon>Cunninghamellaceae</taxon>
        <taxon>Absidia</taxon>
    </lineage>
</organism>
<feature type="region of interest" description="Disordered" evidence="1">
    <location>
        <begin position="66"/>
        <end position="104"/>
    </location>
</feature>
<dbReference type="OrthoDB" id="2284274at2759"/>
<name>A0A163KNM1_ABSGL</name>
<evidence type="ECO:0000256" key="1">
    <source>
        <dbReference type="SAM" id="MobiDB-lite"/>
    </source>
</evidence>
<dbReference type="Proteomes" id="UP000078561">
    <property type="component" value="Unassembled WGS sequence"/>
</dbReference>